<dbReference type="Pfam" id="PF09809">
    <property type="entry name" value="MRP-L27"/>
    <property type="match status" value="1"/>
</dbReference>
<dbReference type="PANTHER" id="PTHR21338">
    <property type="entry name" value="MITOCHONDRIAL RIBOSOMAL PROTEIN L41"/>
    <property type="match status" value="1"/>
</dbReference>
<keyword evidence="8" id="KW-1185">Reference proteome</keyword>
<keyword evidence="3" id="KW-0809">Transit peptide</keyword>
<comment type="similarity">
    <text evidence="2">Belongs to the mitochondrion-specific ribosomal protein mL41 family.</text>
</comment>
<dbReference type="GO" id="GO:0006412">
    <property type="term" value="P:translation"/>
    <property type="evidence" value="ECO:0007669"/>
    <property type="project" value="TreeGrafter"/>
</dbReference>
<evidence type="ECO:0000256" key="6">
    <source>
        <dbReference type="ARBA" id="ARBA00023274"/>
    </source>
</evidence>
<dbReference type="Proteomes" id="UP001465755">
    <property type="component" value="Unassembled WGS sequence"/>
</dbReference>
<comment type="subcellular location">
    <subcellularLocation>
        <location evidence="1">Mitochondrion</location>
    </subcellularLocation>
</comment>
<protein>
    <recommendedName>
        <fullName evidence="9">Mitochondrial ribosomal protein L27</fullName>
    </recommendedName>
</protein>
<keyword evidence="4" id="KW-0689">Ribosomal protein</keyword>
<evidence type="ECO:0000256" key="5">
    <source>
        <dbReference type="ARBA" id="ARBA00023128"/>
    </source>
</evidence>
<comment type="caution">
    <text evidence="7">The sequence shown here is derived from an EMBL/GenBank/DDBJ whole genome shotgun (WGS) entry which is preliminary data.</text>
</comment>
<evidence type="ECO:0000256" key="1">
    <source>
        <dbReference type="ARBA" id="ARBA00004173"/>
    </source>
</evidence>
<proteinExistence type="inferred from homology"/>
<evidence type="ECO:0000313" key="7">
    <source>
        <dbReference type="EMBL" id="KAK9810958.1"/>
    </source>
</evidence>
<evidence type="ECO:0000256" key="2">
    <source>
        <dbReference type="ARBA" id="ARBA00010152"/>
    </source>
</evidence>
<evidence type="ECO:0000256" key="4">
    <source>
        <dbReference type="ARBA" id="ARBA00022980"/>
    </source>
</evidence>
<sequence length="82" mass="8945">MLQGLIGLATRGRRVPRSGWTQLTGKVGPKNFYKGKGVPSAGKNTSKGAYVVLDSKLPNLVVPDLTGFKLKPYIAYEPRRTK</sequence>
<dbReference type="GO" id="GO:0005762">
    <property type="term" value="C:mitochondrial large ribosomal subunit"/>
    <property type="evidence" value="ECO:0007669"/>
    <property type="project" value="InterPro"/>
</dbReference>
<name>A0AAW1PQS0_9CHLO</name>
<evidence type="ECO:0000313" key="8">
    <source>
        <dbReference type="Proteomes" id="UP001465755"/>
    </source>
</evidence>
<dbReference type="AlphaFoldDB" id="A0AAW1PQS0"/>
<keyword evidence="6" id="KW-0687">Ribonucleoprotein</keyword>
<gene>
    <name evidence="7" type="ORF">WJX73_000985</name>
</gene>
<dbReference type="EMBL" id="JALJOQ010000012">
    <property type="protein sequence ID" value="KAK9810958.1"/>
    <property type="molecule type" value="Genomic_DNA"/>
</dbReference>
<keyword evidence="5" id="KW-0496">Mitochondrion</keyword>
<evidence type="ECO:0000256" key="3">
    <source>
        <dbReference type="ARBA" id="ARBA00022946"/>
    </source>
</evidence>
<dbReference type="PANTHER" id="PTHR21338:SF0">
    <property type="entry name" value="LARGE RIBOSOMAL SUBUNIT PROTEIN ML41"/>
    <property type="match status" value="1"/>
</dbReference>
<evidence type="ECO:0008006" key="9">
    <source>
        <dbReference type="Google" id="ProtNLM"/>
    </source>
</evidence>
<organism evidence="7 8">
    <name type="scientific">Symbiochloris irregularis</name>
    <dbReference type="NCBI Taxonomy" id="706552"/>
    <lineage>
        <taxon>Eukaryota</taxon>
        <taxon>Viridiplantae</taxon>
        <taxon>Chlorophyta</taxon>
        <taxon>core chlorophytes</taxon>
        <taxon>Trebouxiophyceae</taxon>
        <taxon>Trebouxiales</taxon>
        <taxon>Trebouxiaceae</taxon>
        <taxon>Symbiochloris</taxon>
    </lineage>
</organism>
<dbReference type="InterPro" id="IPR019189">
    <property type="entry name" value="Ribosomal_mL41"/>
</dbReference>
<dbReference type="GO" id="GO:0003735">
    <property type="term" value="F:structural constituent of ribosome"/>
    <property type="evidence" value="ECO:0007669"/>
    <property type="project" value="InterPro"/>
</dbReference>
<reference evidence="7 8" key="1">
    <citation type="journal article" date="2024" name="Nat. Commun.">
        <title>Phylogenomics reveals the evolutionary origins of lichenization in chlorophyte algae.</title>
        <authorList>
            <person name="Puginier C."/>
            <person name="Libourel C."/>
            <person name="Otte J."/>
            <person name="Skaloud P."/>
            <person name="Haon M."/>
            <person name="Grisel S."/>
            <person name="Petersen M."/>
            <person name="Berrin J.G."/>
            <person name="Delaux P.M."/>
            <person name="Dal Grande F."/>
            <person name="Keller J."/>
        </authorList>
    </citation>
    <scope>NUCLEOTIDE SEQUENCE [LARGE SCALE GENOMIC DNA]</scope>
    <source>
        <strain evidence="7 8">SAG 2036</strain>
    </source>
</reference>
<accession>A0AAW1PQS0</accession>